<dbReference type="EMBL" id="VYQF01000001">
    <property type="protein sequence ID" value="KAA9042147.1"/>
    <property type="molecule type" value="Genomic_DNA"/>
</dbReference>
<evidence type="ECO:0000259" key="6">
    <source>
        <dbReference type="PROSITE" id="PS51935"/>
    </source>
</evidence>
<evidence type="ECO:0000313" key="8">
    <source>
        <dbReference type="Proteomes" id="UP000326903"/>
    </source>
</evidence>
<dbReference type="PANTHER" id="PTHR47053:SF1">
    <property type="entry name" value="MUREIN DD-ENDOPEPTIDASE MEPH-RELATED"/>
    <property type="match status" value="1"/>
</dbReference>
<comment type="similarity">
    <text evidence="1">Belongs to the peptidase C40 family.</text>
</comment>
<reference evidence="7 8" key="1">
    <citation type="submission" date="2019-09" db="EMBL/GenBank/DDBJ databases">
        <title>Draft genome sequence of Ginsengibacter sp. BR5-29.</title>
        <authorList>
            <person name="Im W.-T."/>
        </authorList>
    </citation>
    <scope>NUCLEOTIDE SEQUENCE [LARGE SCALE GENOMIC DNA]</scope>
    <source>
        <strain evidence="7 8">BR5-29</strain>
    </source>
</reference>
<evidence type="ECO:0000256" key="3">
    <source>
        <dbReference type="ARBA" id="ARBA00022801"/>
    </source>
</evidence>
<keyword evidence="5" id="KW-0732">Signal</keyword>
<dbReference type="Pfam" id="PF00877">
    <property type="entry name" value="NLPC_P60"/>
    <property type="match status" value="1"/>
</dbReference>
<dbReference type="InterPro" id="IPR038765">
    <property type="entry name" value="Papain-like_cys_pep_sf"/>
</dbReference>
<feature type="domain" description="NlpC/P60" evidence="6">
    <location>
        <begin position="70"/>
        <end position="200"/>
    </location>
</feature>
<evidence type="ECO:0000313" key="7">
    <source>
        <dbReference type="EMBL" id="KAA9042147.1"/>
    </source>
</evidence>
<dbReference type="PANTHER" id="PTHR47053">
    <property type="entry name" value="MUREIN DD-ENDOPEPTIDASE MEPH-RELATED"/>
    <property type="match status" value="1"/>
</dbReference>
<evidence type="ECO:0000256" key="4">
    <source>
        <dbReference type="ARBA" id="ARBA00022807"/>
    </source>
</evidence>
<protein>
    <submittedName>
        <fullName evidence="7">NlpC/P60 family protein</fullName>
    </submittedName>
</protein>
<comment type="caution">
    <text evidence="7">The sequence shown here is derived from an EMBL/GenBank/DDBJ whole genome shotgun (WGS) entry which is preliminary data.</text>
</comment>
<keyword evidence="3" id="KW-0378">Hydrolase</keyword>
<dbReference type="PROSITE" id="PS51935">
    <property type="entry name" value="NLPC_P60"/>
    <property type="match status" value="1"/>
</dbReference>
<dbReference type="Proteomes" id="UP000326903">
    <property type="component" value="Unassembled WGS sequence"/>
</dbReference>
<keyword evidence="2" id="KW-0645">Protease</keyword>
<sequence length="216" mass="23675">MRKKISMCMMITFFCIPVYMRCNNNFSNTNSVAGDTVNNTRVITGDSVIIKPAILVAHGPVAVPAKILGNARIDSIVEFAKTLIGTRYLFGSADPLHGFDCSGFITYVFNHFRIIVPRSSIGFTNIGKEISSADSEKGDVILFTGTDSAERFVGHIGIIISNENGNIQFIHSSSGKANGVVITVLNDYYRRRFVKVVRLSTSETRPSSGKDKMEPL</sequence>
<dbReference type="RefSeq" id="WP_150414276.1">
    <property type="nucleotide sequence ID" value="NZ_VYQF01000001.1"/>
</dbReference>
<organism evidence="7 8">
    <name type="scientific">Ginsengibacter hankyongi</name>
    <dbReference type="NCBI Taxonomy" id="2607284"/>
    <lineage>
        <taxon>Bacteria</taxon>
        <taxon>Pseudomonadati</taxon>
        <taxon>Bacteroidota</taxon>
        <taxon>Chitinophagia</taxon>
        <taxon>Chitinophagales</taxon>
        <taxon>Chitinophagaceae</taxon>
        <taxon>Ginsengibacter</taxon>
    </lineage>
</organism>
<keyword evidence="8" id="KW-1185">Reference proteome</keyword>
<dbReference type="Gene3D" id="3.90.1720.10">
    <property type="entry name" value="endopeptidase domain like (from Nostoc punctiforme)"/>
    <property type="match status" value="1"/>
</dbReference>
<dbReference type="AlphaFoldDB" id="A0A5J5IQ72"/>
<name>A0A5J5IQ72_9BACT</name>
<evidence type="ECO:0000256" key="1">
    <source>
        <dbReference type="ARBA" id="ARBA00007074"/>
    </source>
</evidence>
<proteinExistence type="inferred from homology"/>
<dbReference type="InterPro" id="IPR000064">
    <property type="entry name" value="NLP_P60_dom"/>
</dbReference>
<evidence type="ECO:0000256" key="2">
    <source>
        <dbReference type="ARBA" id="ARBA00022670"/>
    </source>
</evidence>
<keyword evidence="4" id="KW-0788">Thiol protease</keyword>
<dbReference type="GO" id="GO:0008234">
    <property type="term" value="F:cysteine-type peptidase activity"/>
    <property type="evidence" value="ECO:0007669"/>
    <property type="project" value="UniProtKB-KW"/>
</dbReference>
<accession>A0A5J5IQ72</accession>
<dbReference type="SUPFAM" id="SSF54001">
    <property type="entry name" value="Cysteine proteinases"/>
    <property type="match status" value="1"/>
</dbReference>
<gene>
    <name evidence="7" type="ORF">FW778_09060</name>
</gene>
<feature type="signal peptide" evidence="5">
    <location>
        <begin position="1"/>
        <end position="20"/>
    </location>
</feature>
<evidence type="ECO:0000256" key="5">
    <source>
        <dbReference type="SAM" id="SignalP"/>
    </source>
</evidence>
<dbReference type="InterPro" id="IPR051202">
    <property type="entry name" value="Peptidase_C40"/>
</dbReference>
<dbReference type="GO" id="GO:0006508">
    <property type="term" value="P:proteolysis"/>
    <property type="evidence" value="ECO:0007669"/>
    <property type="project" value="UniProtKB-KW"/>
</dbReference>
<feature type="chain" id="PRO_5023828453" evidence="5">
    <location>
        <begin position="21"/>
        <end position="216"/>
    </location>
</feature>